<keyword evidence="5" id="KW-1133">Transmembrane helix</keyword>
<dbReference type="InterPro" id="IPR023395">
    <property type="entry name" value="MCP_dom_sf"/>
</dbReference>
<evidence type="ECO:0000256" key="3">
    <source>
        <dbReference type="ARBA" id="ARBA00022692"/>
    </source>
</evidence>
<evidence type="ECO:0000256" key="4">
    <source>
        <dbReference type="ARBA" id="ARBA00022792"/>
    </source>
</evidence>
<evidence type="ECO:0000256" key="1">
    <source>
        <dbReference type="ARBA" id="ARBA00004448"/>
    </source>
</evidence>
<dbReference type="GO" id="GO:0005743">
    <property type="term" value="C:mitochondrial inner membrane"/>
    <property type="evidence" value="ECO:0007669"/>
    <property type="project" value="UniProtKB-SubCell"/>
</dbReference>
<evidence type="ECO:0000256" key="5">
    <source>
        <dbReference type="ARBA" id="ARBA00022989"/>
    </source>
</evidence>
<organism evidence="10 11">
    <name type="scientific">Actinomortierella ambigua</name>
    <dbReference type="NCBI Taxonomy" id="1343610"/>
    <lineage>
        <taxon>Eukaryota</taxon>
        <taxon>Fungi</taxon>
        <taxon>Fungi incertae sedis</taxon>
        <taxon>Mucoromycota</taxon>
        <taxon>Mortierellomycotina</taxon>
        <taxon>Mortierellomycetes</taxon>
        <taxon>Mortierellales</taxon>
        <taxon>Mortierellaceae</taxon>
        <taxon>Actinomortierella</taxon>
    </lineage>
</organism>
<dbReference type="Pfam" id="PF00153">
    <property type="entry name" value="Mito_carr"/>
    <property type="match status" value="2"/>
</dbReference>
<keyword evidence="11" id="KW-1185">Reference proteome</keyword>
<feature type="repeat" description="Solcar" evidence="8">
    <location>
        <begin position="135"/>
        <end position="235"/>
    </location>
</feature>
<dbReference type="AlphaFoldDB" id="A0A9P6QHT9"/>
<dbReference type="PANTHER" id="PTHR45678">
    <property type="entry name" value="MITOCHONDRIAL 2-OXODICARBOXYLATE CARRIER 1-RELATED"/>
    <property type="match status" value="1"/>
</dbReference>
<dbReference type="PROSITE" id="PS50920">
    <property type="entry name" value="SOLCAR"/>
    <property type="match status" value="2"/>
</dbReference>
<dbReference type="SUPFAM" id="SSF103506">
    <property type="entry name" value="Mitochondrial carrier"/>
    <property type="match status" value="1"/>
</dbReference>
<dbReference type="GO" id="GO:0005313">
    <property type="term" value="F:L-glutamate transmembrane transporter activity"/>
    <property type="evidence" value="ECO:0007669"/>
    <property type="project" value="TreeGrafter"/>
</dbReference>
<accession>A0A9P6QHT9</accession>
<proteinExistence type="inferred from homology"/>
<dbReference type="Gene3D" id="1.50.40.10">
    <property type="entry name" value="Mitochondrial carrier domain"/>
    <property type="match status" value="1"/>
</dbReference>
<keyword evidence="9" id="KW-0813">Transport</keyword>
<dbReference type="EMBL" id="JAAAJB010000052">
    <property type="protein sequence ID" value="KAG0268377.1"/>
    <property type="molecule type" value="Genomic_DNA"/>
</dbReference>
<dbReference type="GO" id="GO:0015183">
    <property type="term" value="F:L-aspartate transmembrane transporter activity"/>
    <property type="evidence" value="ECO:0007669"/>
    <property type="project" value="TreeGrafter"/>
</dbReference>
<evidence type="ECO:0000256" key="7">
    <source>
        <dbReference type="ARBA" id="ARBA00023136"/>
    </source>
</evidence>
<dbReference type="PANTHER" id="PTHR45678:SF1">
    <property type="entry name" value="MITOCHONDRIAL 2-OXODICARBOXYLATE CARRIER 1-RELATED"/>
    <property type="match status" value="1"/>
</dbReference>
<keyword evidence="4" id="KW-0999">Mitochondrion inner membrane</keyword>
<evidence type="ECO:0000256" key="6">
    <source>
        <dbReference type="ARBA" id="ARBA00023128"/>
    </source>
</evidence>
<name>A0A9P6QHT9_9FUNG</name>
<dbReference type="Proteomes" id="UP000807716">
    <property type="component" value="Unassembled WGS sequence"/>
</dbReference>
<comment type="subcellular location">
    <subcellularLocation>
        <location evidence="1">Mitochondrion inner membrane</location>
        <topology evidence="1">Multi-pass membrane protein</topology>
    </subcellularLocation>
</comment>
<evidence type="ECO:0000256" key="9">
    <source>
        <dbReference type="RuleBase" id="RU000488"/>
    </source>
</evidence>
<keyword evidence="6" id="KW-0496">Mitochondrion</keyword>
<dbReference type="OrthoDB" id="18574at2759"/>
<evidence type="ECO:0008006" key="12">
    <source>
        <dbReference type="Google" id="ProtNLM"/>
    </source>
</evidence>
<comment type="similarity">
    <text evidence="2 9">Belongs to the mitochondrial carrier (TC 2.A.29) family.</text>
</comment>
<sequence>MSSPLQQFHRRQQLEDLQQEVQLQNAPLAFATKFMKTRLQLQVAPHAQARSSFSAITTNAITSTRHATHRPYFSSILDTLVKSTKADYGATRGWLSLYRGMGSLMLLEAPKRGFKFTVFEQWSIVLKKLFSTDQLSVGQVGLVGALAGASEAFFVVPFELVKVRLQDPLSSPKYAGASAEAGRPWRTYSNSVQATRRIWRQEGILAFSRGLEATFWRNSSWSAMYFGTIHAVRLAFPERPSHPLDKHEKMAKSFVAGTLGGLLGTLVSSPFDVVKSRIQSCTGNRLHVAGRSNPWAWSAIWTLLRQEGYRAPFKGLGTKLLRLGPGGGILLVVFDQVTHIFKEQLDSPAATVPAAANVGEATIGGTTFQKLQ</sequence>
<evidence type="ECO:0000313" key="11">
    <source>
        <dbReference type="Proteomes" id="UP000807716"/>
    </source>
</evidence>
<evidence type="ECO:0000256" key="2">
    <source>
        <dbReference type="ARBA" id="ARBA00006375"/>
    </source>
</evidence>
<reference evidence="10" key="1">
    <citation type="journal article" date="2020" name="Fungal Divers.">
        <title>Resolving the Mortierellaceae phylogeny through synthesis of multi-gene phylogenetics and phylogenomics.</title>
        <authorList>
            <person name="Vandepol N."/>
            <person name="Liber J."/>
            <person name="Desiro A."/>
            <person name="Na H."/>
            <person name="Kennedy M."/>
            <person name="Barry K."/>
            <person name="Grigoriev I.V."/>
            <person name="Miller A.N."/>
            <person name="O'Donnell K."/>
            <person name="Stajich J.E."/>
            <person name="Bonito G."/>
        </authorList>
    </citation>
    <scope>NUCLEOTIDE SEQUENCE</scope>
    <source>
        <strain evidence="10">BC1065</strain>
    </source>
</reference>
<dbReference type="GO" id="GO:0043490">
    <property type="term" value="P:malate-aspartate shuttle"/>
    <property type="evidence" value="ECO:0007669"/>
    <property type="project" value="TreeGrafter"/>
</dbReference>
<evidence type="ECO:0000313" key="10">
    <source>
        <dbReference type="EMBL" id="KAG0268377.1"/>
    </source>
</evidence>
<gene>
    <name evidence="10" type="ORF">DFQ27_006869</name>
</gene>
<feature type="repeat" description="Solcar" evidence="8">
    <location>
        <begin position="248"/>
        <end position="340"/>
    </location>
</feature>
<protein>
    <recommendedName>
        <fullName evidence="12">Mitochondrial carrier</fullName>
    </recommendedName>
</protein>
<keyword evidence="7 8" id="KW-0472">Membrane</keyword>
<comment type="caution">
    <text evidence="10">The sequence shown here is derived from an EMBL/GenBank/DDBJ whole genome shotgun (WGS) entry which is preliminary data.</text>
</comment>
<evidence type="ECO:0000256" key="8">
    <source>
        <dbReference type="PROSITE-ProRule" id="PRU00282"/>
    </source>
</evidence>
<dbReference type="InterPro" id="IPR018108">
    <property type="entry name" value="MCP_transmembrane"/>
</dbReference>
<keyword evidence="3 8" id="KW-0812">Transmembrane</keyword>
<dbReference type="InterPro" id="IPR051028">
    <property type="entry name" value="Mito_Solute_Carrier"/>
</dbReference>